<feature type="compositionally biased region" description="Basic residues" evidence="1">
    <location>
        <begin position="7"/>
        <end position="27"/>
    </location>
</feature>
<name>A0A4C2A1T5_EUMVA</name>
<gene>
    <name evidence="2" type="ORF">EVAR_54886_1</name>
</gene>
<dbReference type="AlphaFoldDB" id="A0A4C2A1T5"/>
<accession>A0A4C2A1T5</accession>
<evidence type="ECO:0000313" key="3">
    <source>
        <dbReference type="Proteomes" id="UP000299102"/>
    </source>
</evidence>
<proteinExistence type="predicted"/>
<feature type="region of interest" description="Disordered" evidence="1">
    <location>
        <begin position="40"/>
        <end position="72"/>
    </location>
</feature>
<keyword evidence="3" id="KW-1185">Reference proteome</keyword>
<evidence type="ECO:0000313" key="2">
    <source>
        <dbReference type="EMBL" id="GBP92867.1"/>
    </source>
</evidence>
<sequence>MHERTYARKHGCAHARAPVRTHSPVRTRARMRAHIYRKRRAEGGTVLQSSGCDRWRFPQQTTSKSGLTRAPPEVVVFARTHTQP</sequence>
<dbReference type="Proteomes" id="UP000299102">
    <property type="component" value="Unassembled WGS sequence"/>
</dbReference>
<reference evidence="2 3" key="1">
    <citation type="journal article" date="2019" name="Commun. Biol.">
        <title>The bagworm genome reveals a unique fibroin gene that provides high tensile strength.</title>
        <authorList>
            <person name="Kono N."/>
            <person name="Nakamura H."/>
            <person name="Ohtoshi R."/>
            <person name="Tomita M."/>
            <person name="Numata K."/>
            <person name="Arakawa K."/>
        </authorList>
    </citation>
    <scope>NUCLEOTIDE SEQUENCE [LARGE SCALE GENOMIC DNA]</scope>
</reference>
<evidence type="ECO:0000256" key="1">
    <source>
        <dbReference type="SAM" id="MobiDB-lite"/>
    </source>
</evidence>
<comment type="caution">
    <text evidence="2">The sequence shown here is derived from an EMBL/GenBank/DDBJ whole genome shotgun (WGS) entry which is preliminary data.</text>
</comment>
<feature type="region of interest" description="Disordered" evidence="1">
    <location>
        <begin position="1"/>
        <end position="27"/>
    </location>
</feature>
<organism evidence="2 3">
    <name type="scientific">Eumeta variegata</name>
    <name type="common">Bagworm moth</name>
    <name type="synonym">Eumeta japonica</name>
    <dbReference type="NCBI Taxonomy" id="151549"/>
    <lineage>
        <taxon>Eukaryota</taxon>
        <taxon>Metazoa</taxon>
        <taxon>Ecdysozoa</taxon>
        <taxon>Arthropoda</taxon>
        <taxon>Hexapoda</taxon>
        <taxon>Insecta</taxon>
        <taxon>Pterygota</taxon>
        <taxon>Neoptera</taxon>
        <taxon>Endopterygota</taxon>
        <taxon>Lepidoptera</taxon>
        <taxon>Glossata</taxon>
        <taxon>Ditrysia</taxon>
        <taxon>Tineoidea</taxon>
        <taxon>Psychidae</taxon>
        <taxon>Oiketicinae</taxon>
        <taxon>Eumeta</taxon>
    </lineage>
</organism>
<dbReference type="EMBL" id="BGZK01002316">
    <property type="protein sequence ID" value="GBP92867.1"/>
    <property type="molecule type" value="Genomic_DNA"/>
</dbReference>
<protein>
    <submittedName>
        <fullName evidence="2">Uncharacterized protein</fullName>
    </submittedName>
</protein>